<dbReference type="InterPro" id="IPR050186">
    <property type="entry name" value="TPT_transporter"/>
</dbReference>
<dbReference type="Proteomes" id="UP000008312">
    <property type="component" value="Unassembled WGS sequence"/>
</dbReference>
<evidence type="ECO:0000256" key="3">
    <source>
        <dbReference type="ARBA" id="ARBA00022989"/>
    </source>
</evidence>
<gene>
    <name evidence="7" type="ORF">GSBLH_T00003194001</name>
</gene>
<dbReference type="OMA" id="MAGLNKW"/>
<evidence type="ECO:0000256" key="4">
    <source>
        <dbReference type="ARBA" id="ARBA00023136"/>
    </source>
</evidence>
<evidence type="ECO:0000313" key="8">
    <source>
        <dbReference type="Proteomes" id="UP000008312"/>
    </source>
</evidence>
<dbReference type="InterPro" id="IPR037185">
    <property type="entry name" value="EmrE-like"/>
</dbReference>
<dbReference type="GeneID" id="24920305"/>
<proteinExistence type="predicted"/>
<dbReference type="SUPFAM" id="SSF103481">
    <property type="entry name" value="Multidrug resistance efflux transporter EmrE"/>
    <property type="match status" value="1"/>
</dbReference>
<feature type="transmembrane region" description="Helical" evidence="5">
    <location>
        <begin position="98"/>
        <end position="115"/>
    </location>
</feature>
<feature type="transmembrane region" description="Helical" evidence="5">
    <location>
        <begin position="30"/>
        <end position="48"/>
    </location>
</feature>
<feature type="transmembrane region" description="Helical" evidence="5">
    <location>
        <begin position="121"/>
        <end position="139"/>
    </location>
</feature>
<keyword evidence="2 5" id="KW-0812">Transmembrane</keyword>
<evidence type="ECO:0000256" key="5">
    <source>
        <dbReference type="SAM" id="Phobius"/>
    </source>
</evidence>
<feature type="domain" description="Sugar phosphate transporter" evidence="6">
    <location>
        <begin position="5"/>
        <end position="288"/>
    </location>
</feature>
<feature type="transmembrane region" description="Helical" evidence="5">
    <location>
        <begin position="182"/>
        <end position="200"/>
    </location>
</feature>
<organism evidence="7">
    <name type="scientific">Blastocystis hominis</name>
    <dbReference type="NCBI Taxonomy" id="12968"/>
    <lineage>
        <taxon>Eukaryota</taxon>
        <taxon>Sar</taxon>
        <taxon>Stramenopiles</taxon>
        <taxon>Bigyra</taxon>
        <taxon>Opalozoa</taxon>
        <taxon>Opalinata</taxon>
        <taxon>Blastocystidae</taxon>
        <taxon>Blastocystis</taxon>
    </lineage>
</organism>
<evidence type="ECO:0000256" key="2">
    <source>
        <dbReference type="ARBA" id="ARBA00022692"/>
    </source>
</evidence>
<feature type="transmembrane region" description="Helical" evidence="5">
    <location>
        <begin position="272"/>
        <end position="289"/>
    </location>
</feature>
<dbReference type="AlphaFoldDB" id="D8M5G2"/>
<dbReference type="OrthoDB" id="6418713at2759"/>
<evidence type="ECO:0000259" key="6">
    <source>
        <dbReference type="Pfam" id="PF03151"/>
    </source>
</evidence>
<feature type="transmembrane region" description="Helical" evidence="5">
    <location>
        <begin position="146"/>
        <end position="170"/>
    </location>
</feature>
<keyword evidence="4 5" id="KW-0472">Membrane</keyword>
<keyword evidence="8" id="KW-1185">Reference proteome</keyword>
<dbReference type="RefSeq" id="XP_012897349.1">
    <property type="nucleotide sequence ID" value="XM_013041895.1"/>
</dbReference>
<dbReference type="GO" id="GO:0016020">
    <property type="term" value="C:membrane"/>
    <property type="evidence" value="ECO:0007669"/>
    <property type="project" value="UniProtKB-SubCell"/>
</dbReference>
<dbReference type="EMBL" id="FN668659">
    <property type="protein sequence ID" value="CBK23301.2"/>
    <property type="molecule type" value="Genomic_DNA"/>
</dbReference>
<feature type="transmembrane region" description="Helical" evidence="5">
    <location>
        <begin position="6"/>
        <end position="23"/>
    </location>
</feature>
<feature type="transmembrane region" description="Helical" evidence="5">
    <location>
        <begin position="244"/>
        <end position="265"/>
    </location>
</feature>
<evidence type="ECO:0000313" key="7">
    <source>
        <dbReference type="EMBL" id="CBK23301.2"/>
    </source>
</evidence>
<accession>D8M5G2</accession>
<feature type="transmembrane region" description="Helical" evidence="5">
    <location>
        <begin position="68"/>
        <end position="86"/>
    </location>
</feature>
<dbReference type="PANTHER" id="PTHR11132">
    <property type="entry name" value="SOLUTE CARRIER FAMILY 35"/>
    <property type="match status" value="1"/>
</dbReference>
<feature type="transmembrane region" description="Helical" evidence="5">
    <location>
        <begin position="212"/>
        <end position="232"/>
    </location>
</feature>
<evidence type="ECO:0000256" key="1">
    <source>
        <dbReference type="ARBA" id="ARBA00004141"/>
    </source>
</evidence>
<dbReference type="Pfam" id="PF03151">
    <property type="entry name" value="TPT"/>
    <property type="match status" value="1"/>
</dbReference>
<name>D8M5G2_BLAHO</name>
<dbReference type="InParanoid" id="D8M5G2"/>
<dbReference type="InterPro" id="IPR004853">
    <property type="entry name" value="Sugar_P_trans_dom"/>
</dbReference>
<protein>
    <recommendedName>
        <fullName evidence="6">Sugar phosphate transporter domain-containing protein</fullName>
    </recommendedName>
</protein>
<comment type="subcellular location">
    <subcellularLocation>
        <location evidence="1">Membrane</location>
        <topology evidence="1">Multi-pass membrane protein</topology>
    </subcellularLocation>
</comment>
<keyword evidence="3 5" id="KW-1133">Transmembrane helix</keyword>
<reference evidence="7" key="1">
    <citation type="submission" date="2010-02" db="EMBL/GenBank/DDBJ databases">
        <title>Sequencing and annotation of the Blastocystis hominis genome.</title>
        <authorList>
            <person name="Wincker P."/>
        </authorList>
    </citation>
    <scope>NUCLEOTIDE SEQUENCE</scope>
    <source>
        <strain evidence="7">Singapore isolate B</strain>
    </source>
</reference>
<sequence length="320" mass="35589">MIIWVPIWFTIVILVTTLNKTLFTSLKCPYPLSITMIHMLSCAVYSTLMKYTAPNFFKYRPLKEGELRNLILVSVIFIVNIALSNSSLKFNSLALDQMFRCAMPVFTCVLEFIIYGKVRSLLVYLSLIPVILGTMLVCLGDIQGTIFGIVLLFISCTVSSLKGIITKYLLSGEEPISTFQLLNYNSMFAFCEIFPVTLINDRTFYTSWLPSAPVTSLLILVVHGMLAFALNIANFNAVKEGGPLMMNVVGNVKQVVMILLSVFMFGNKIKPIGIFGSVVCILGSMWYSFGGSVENRIMDRNYEVEQGGECCEGGREGQAP</sequence>